<gene>
    <name evidence="3" type="ORF">GBM73_00135</name>
    <name evidence="2" type="ORF">SMVRE20_01819</name>
</gene>
<dbReference type="GO" id="GO:0016740">
    <property type="term" value="F:transferase activity"/>
    <property type="evidence" value="ECO:0007669"/>
    <property type="project" value="UniProtKB-KW"/>
</dbReference>
<dbReference type="AlphaFoldDB" id="A0A455TTI6"/>
<reference evidence="3 4" key="2">
    <citation type="submission" date="2019-10" db="EMBL/GenBank/DDBJ databases">
        <title>Evolutionary dynamics of vancomycin-resistant Enterococcus faecium during gastrointestinal tract colonization and bloodstream infection in immunocompromised pediatric patients.</title>
        <authorList>
            <person name="Chilambi G.S."/>
            <person name="Nordstrom H.R."/>
            <person name="Evans D.R."/>
            <person name="Ferrolino J."/>
            <person name="Hayden R.T."/>
            <person name="Maron G.M."/>
            <person name="Vo A.N."/>
            <person name="Gilmore M.S."/>
            <person name="Wolf J."/>
            <person name="Rosch J.W."/>
            <person name="Van Tyne D."/>
        </authorList>
    </citation>
    <scope>NUCLEOTIDE SEQUENCE [LARGE SCALE GENOMIC DNA]</scope>
    <source>
        <strain evidence="3 4">VRECG27</strain>
    </source>
</reference>
<dbReference type="Proteomes" id="UP000469871">
    <property type="component" value="Unassembled WGS sequence"/>
</dbReference>
<dbReference type="EMBL" id="WEFP01000001">
    <property type="protein sequence ID" value="KAB7575832.1"/>
    <property type="molecule type" value="Genomic_DNA"/>
</dbReference>
<name>A0A455TTI6_ENTFC</name>
<dbReference type="InterPro" id="IPR007345">
    <property type="entry name" value="Polysacch_pyruvyl_Trfase"/>
</dbReference>
<evidence type="ECO:0000313" key="2">
    <source>
        <dbReference type="EMBL" id="BBI39489.1"/>
    </source>
</evidence>
<organism evidence="2">
    <name type="scientific">Enterococcus faecium</name>
    <name type="common">Streptococcus faecium</name>
    <dbReference type="NCBI Taxonomy" id="1352"/>
    <lineage>
        <taxon>Bacteria</taxon>
        <taxon>Bacillati</taxon>
        <taxon>Bacillota</taxon>
        <taxon>Bacilli</taxon>
        <taxon>Lactobacillales</taxon>
        <taxon>Enterococcaceae</taxon>
        <taxon>Enterococcus</taxon>
    </lineage>
</organism>
<sequence length="361" mass="41830">MKIGIVTIVNGASFGNRLQNYATQKVLENNGYTVETINNCFDKESTLSIVIKNAIYTLFKFIPHFKKSKSIWKRMYTFYQWDKQYIDYSHRKIDASKKNSFVSIKNDYDYFLVGSDQIWNPKYAANKGFELLSFVPNEKRVSLSTSLGVPSIPSDLEKLYVTEWNKFKSISVRENQAAKIIEDLTGTTAAVHIDPTLMLERSEWEAFQKKPDNIDENYILSFFLTNPPKDTVDVLDKVAKDLKIGVLTLDASWEYFQDITPNHFVYLISHARMIYTDSFHCTVFSLLFGKPVVVFDRFDSEKMNSRLSTLLNKVNKAHFWVGKKADEAMIRAIASEPEYDIDKLMVSERECVKAYLKEYLQ</sequence>
<accession>A0A455TTI6</accession>
<dbReference type="EMBL" id="AP019408">
    <property type="protein sequence ID" value="BBI39489.1"/>
    <property type="molecule type" value="Genomic_DNA"/>
</dbReference>
<evidence type="ECO:0000313" key="3">
    <source>
        <dbReference type="EMBL" id="KAB7575832.1"/>
    </source>
</evidence>
<keyword evidence="3" id="KW-0808">Transferase</keyword>
<dbReference type="Pfam" id="PF04230">
    <property type="entry name" value="PS_pyruv_trans"/>
    <property type="match status" value="1"/>
</dbReference>
<proteinExistence type="predicted"/>
<evidence type="ECO:0000259" key="1">
    <source>
        <dbReference type="Pfam" id="PF04230"/>
    </source>
</evidence>
<feature type="domain" description="Polysaccharide pyruvyl transferase" evidence="1">
    <location>
        <begin position="14"/>
        <end position="297"/>
    </location>
</feature>
<reference evidence="2" key="1">
    <citation type="submission" date="2019-02" db="EMBL/GenBank/DDBJ databases">
        <title>Complete Genome Sequence of vanD5-typed vancomycin-resistant Enterococcus faecium in Sapporo, Japan.</title>
        <authorList>
            <person name="Sato T."/>
            <person name="Wada T."/>
            <person name="Shinagawa M."/>
            <person name="Fukushima Y."/>
            <person name="Nakajima C."/>
            <person name="Suzuki Y."/>
            <person name="Takahashi S."/>
            <person name="Yokota S."/>
        </authorList>
    </citation>
    <scope>NUCLEOTIDE SEQUENCE</scope>
    <source>
        <strain evidence="2">SMVRE20</strain>
    </source>
</reference>
<protein>
    <submittedName>
        <fullName evidence="3">Polysaccharide pyruvyl transferase family protein</fullName>
    </submittedName>
</protein>
<dbReference type="RefSeq" id="WP_002340449.1">
    <property type="nucleotide sequence ID" value="NZ_BTRN01000021.1"/>
</dbReference>
<evidence type="ECO:0000313" key="4">
    <source>
        <dbReference type="Proteomes" id="UP000469871"/>
    </source>
</evidence>